<protein>
    <submittedName>
        <fullName evidence="2">Uncharacterized protein</fullName>
    </submittedName>
</protein>
<dbReference type="Ensembl" id="ENSNVIT00000005939.1">
    <property type="protein sequence ID" value="ENSNVIP00000005038.1"/>
    <property type="gene ID" value="ENSNVIG00000004058.1"/>
</dbReference>
<organism evidence="2 3">
    <name type="scientific">Neovison vison</name>
    <name type="common">American mink</name>
    <name type="synonym">Mustela vison</name>
    <dbReference type="NCBI Taxonomy" id="452646"/>
    <lineage>
        <taxon>Eukaryota</taxon>
        <taxon>Metazoa</taxon>
        <taxon>Chordata</taxon>
        <taxon>Craniata</taxon>
        <taxon>Vertebrata</taxon>
        <taxon>Euteleostomi</taxon>
        <taxon>Mammalia</taxon>
        <taxon>Eutheria</taxon>
        <taxon>Laurasiatheria</taxon>
        <taxon>Carnivora</taxon>
        <taxon>Caniformia</taxon>
        <taxon>Musteloidea</taxon>
        <taxon>Mustelidae</taxon>
        <taxon>Mustelinae</taxon>
        <taxon>Neogale</taxon>
    </lineage>
</organism>
<dbReference type="GeneTree" id="ENSGT00900000143654"/>
<dbReference type="Proteomes" id="UP000694425">
    <property type="component" value="Unplaced"/>
</dbReference>
<keyword evidence="3" id="KW-1185">Reference proteome</keyword>
<accession>A0A8C7A8Y9</accession>
<feature type="region of interest" description="Disordered" evidence="1">
    <location>
        <begin position="1"/>
        <end position="87"/>
    </location>
</feature>
<reference evidence="2" key="2">
    <citation type="submission" date="2025-09" db="UniProtKB">
        <authorList>
            <consortium name="Ensembl"/>
        </authorList>
    </citation>
    <scope>IDENTIFICATION</scope>
</reference>
<proteinExistence type="predicted"/>
<evidence type="ECO:0000313" key="2">
    <source>
        <dbReference type="Ensembl" id="ENSNVIP00000005038.1"/>
    </source>
</evidence>
<name>A0A8C7A8Y9_NEOVI</name>
<evidence type="ECO:0000256" key="1">
    <source>
        <dbReference type="SAM" id="MobiDB-lite"/>
    </source>
</evidence>
<evidence type="ECO:0000313" key="3">
    <source>
        <dbReference type="Proteomes" id="UP000694425"/>
    </source>
</evidence>
<sequence>MSKVNTVAGWAPGRHCRPPGPSWPSACAASEQFPSRSAGGSPGGVDASSEGRLYASWGSRESAPAHTRGALSEASSSPPAGRSPVGDLGTALAPWAVSCSQPAPGAASSPGLPASVSALPCPEEFSSEECSCLAAVVAPGKDSPSASRGSNWSESRSWPCCTAAAAARLLVQGDSSASVGAACTRVSGALSLLPGQAFKHILKRYPGNKV</sequence>
<dbReference type="AlphaFoldDB" id="A0A8C7A8Y9"/>
<reference evidence="2" key="1">
    <citation type="submission" date="2025-08" db="UniProtKB">
        <authorList>
            <consortium name="Ensembl"/>
        </authorList>
    </citation>
    <scope>IDENTIFICATION</scope>
</reference>